<evidence type="ECO:0000313" key="4">
    <source>
        <dbReference type="EMBL" id="KAK1736113.1"/>
    </source>
</evidence>
<feature type="domain" description="PDZ" evidence="3">
    <location>
        <begin position="92"/>
        <end position="188"/>
    </location>
</feature>
<comment type="caution">
    <text evidence="4">The sequence shown here is derived from an EMBL/GenBank/DDBJ whole genome shotgun (WGS) entry which is preliminary data.</text>
</comment>
<dbReference type="CDD" id="cd00207">
    <property type="entry name" value="fer2"/>
    <property type="match status" value="1"/>
</dbReference>
<sequence>MMLHIKQLIKILLLLLSTSANVGSAGVAAFIGGKSTIGWQHSTQNYKQHIIILPSLSCPSNTKRAHLTMQASFPMDDPRVEPRVMYKIDISLPLGLTLEEMDSDPSCGVVIVGISPEGNAAKSNANVFSNIKSLDNNDSTVGDKCICIRDKIISINGNACHDQSFDNVVELISNADTNTITLEIGRLQGSTVVNYGDGLCISAKPGENYGFLASKCNVDINYECRSGACQTCMAILEFPNKRNEKSDGENVEDDGRGSSDIHRRTIFHCIGKMPRNYDWLHVLTGNGY</sequence>
<evidence type="ECO:0000256" key="1">
    <source>
        <dbReference type="ARBA" id="ARBA00023014"/>
    </source>
</evidence>
<proteinExistence type="predicted"/>
<dbReference type="AlphaFoldDB" id="A0AAD8XZ39"/>
<organism evidence="4 5">
    <name type="scientific">Skeletonema marinoi</name>
    <dbReference type="NCBI Taxonomy" id="267567"/>
    <lineage>
        <taxon>Eukaryota</taxon>
        <taxon>Sar</taxon>
        <taxon>Stramenopiles</taxon>
        <taxon>Ochrophyta</taxon>
        <taxon>Bacillariophyta</taxon>
        <taxon>Coscinodiscophyceae</taxon>
        <taxon>Thalassiosirophycidae</taxon>
        <taxon>Thalassiosirales</taxon>
        <taxon>Skeletonemataceae</taxon>
        <taxon>Skeletonema</taxon>
        <taxon>Skeletonema marinoi-dohrnii complex</taxon>
    </lineage>
</organism>
<dbReference type="Gene3D" id="2.30.42.10">
    <property type="match status" value="1"/>
</dbReference>
<dbReference type="Proteomes" id="UP001224775">
    <property type="component" value="Unassembled WGS sequence"/>
</dbReference>
<dbReference type="GO" id="GO:0051536">
    <property type="term" value="F:iron-sulfur cluster binding"/>
    <property type="evidence" value="ECO:0007669"/>
    <property type="project" value="UniProtKB-KW"/>
</dbReference>
<name>A0AAD8XZ39_9STRA</name>
<dbReference type="SUPFAM" id="SSF50156">
    <property type="entry name" value="PDZ domain-like"/>
    <property type="match status" value="1"/>
</dbReference>
<dbReference type="SMART" id="SM00228">
    <property type="entry name" value="PDZ"/>
    <property type="match status" value="1"/>
</dbReference>
<evidence type="ECO:0000256" key="2">
    <source>
        <dbReference type="SAM" id="SignalP"/>
    </source>
</evidence>
<evidence type="ECO:0000313" key="5">
    <source>
        <dbReference type="Proteomes" id="UP001224775"/>
    </source>
</evidence>
<reference evidence="4" key="1">
    <citation type="submission" date="2023-06" db="EMBL/GenBank/DDBJ databases">
        <title>Survivors Of The Sea: Transcriptome response of Skeletonema marinoi to long-term dormancy.</title>
        <authorList>
            <person name="Pinder M.I.M."/>
            <person name="Kourtchenko O."/>
            <person name="Robertson E.K."/>
            <person name="Larsson T."/>
            <person name="Maumus F."/>
            <person name="Osuna-Cruz C.M."/>
            <person name="Vancaester E."/>
            <person name="Stenow R."/>
            <person name="Vandepoele K."/>
            <person name="Ploug H."/>
            <person name="Bruchert V."/>
            <person name="Godhe A."/>
            <person name="Topel M."/>
        </authorList>
    </citation>
    <scope>NUCLEOTIDE SEQUENCE</scope>
    <source>
        <strain evidence="4">R05AC</strain>
    </source>
</reference>
<gene>
    <name evidence="4" type="ORF">QTG54_013249</name>
</gene>
<keyword evidence="1" id="KW-0408">Iron</keyword>
<protein>
    <recommendedName>
        <fullName evidence="3">PDZ domain-containing protein</fullName>
    </recommendedName>
</protein>
<dbReference type="Pfam" id="PF00111">
    <property type="entry name" value="Fer2"/>
    <property type="match status" value="1"/>
</dbReference>
<dbReference type="InterPro" id="IPR036034">
    <property type="entry name" value="PDZ_sf"/>
</dbReference>
<feature type="chain" id="PRO_5041923543" description="PDZ domain-containing protein" evidence="2">
    <location>
        <begin position="25"/>
        <end position="288"/>
    </location>
</feature>
<feature type="signal peptide" evidence="2">
    <location>
        <begin position="1"/>
        <end position="24"/>
    </location>
</feature>
<evidence type="ECO:0000259" key="3">
    <source>
        <dbReference type="SMART" id="SM00228"/>
    </source>
</evidence>
<dbReference type="EMBL" id="JATAAI010000030">
    <property type="protein sequence ID" value="KAK1736113.1"/>
    <property type="molecule type" value="Genomic_DNA"/>
</dbReference>
<dbReference type="InterPro" id="IPR036010">
    <property type="entry name" value="2Fe-2S_ferredoxin-like_sf"/>
</dbReference>
<dbReference type="InterPro" id="IPR001041">
    <property type="entry name" value="2Fe-2S_ferredoxin-type"/>
</dbReference>
<accession>A0AAD8XZ39</accession>
<keyword evidence="5" id="KW-1185">Reference proteome</keyword>
<keyword evidence="1" id="KW-0411">Iron-sulfur</keyword>
<keyword evidence="2" id="KW-0732">Signal</keyword>
<keyword evidence="1" id="KW-0479">Metal-binding</keyword>
<dbReference type="InterPro" id="IPR001478">
    <property type="entry name" value="PDZ"/>
</dbReference>
<dbReference type="SUPFAM" id="SSF54292">
    <property type="entry name" value="2Fe-2S ferredoxin-like"/>
    <property type="match status" value="1"/>
</dbReference>
<dbReference type="CDD" id="cd00136">
    <property type="entry name" value="PDZ_canonical"/>
    <property type="match status" value="1"/>
</dbReference>